<name>A0A811V0V4_CERCA</name>
<dbReference type="PANTHER" id="PTHR45845:SF3">
    <property type="entry name" value="PURATROPHIN-1-LIKE, ISOFORM A"/>
    <property type="match status" value="1"/>
</dbReference>
<evidence type="ECO:0000256" key="1">
    <source>
        <dbReference type="SAM" id="MobiDB-lite"/>
    </source>
</evidence>
<feature type="region of interest" description="Disordered" evidence="1">
    <location>
        <begin position="171"/>
        <end position="246"/>
    </location>
</feature>
<evidence type="ECO:0000256" key="2">
    <source>
        <dbReference type="SAM" id="Phobius"/>
    </source>
</evidence>
<dbReference type="PANTHER" id="PTHR45845">
    <property type="entry name" value="RHO GUANINE NUCLEOTIDE EXCHANGE FACTOR-RELATED"/>
    <property type="match status" value="1"/>
</dbReference>
<feature type="transmembrane region" description="Helical" evidence="2">
    <location>
        <begin position="505"/>
        <end position="527"/>
    </location>
</feature>
<protein>
    <submittedName>
        <fullName evidence="3">(Mediterranean fruit fly) hypothetical protein</fullName>
    </submittedName>
</protein>
<feature type="region of interest" description="Disordered" evidence="1">
    <location>
        <begin position="62"/>
        <end position="96"/>
    </location>
</feature>
<dbReference type="EMBL" id="CAJHJT010000034">
    <property type="protein sequence ID" value="CAD7003975.1"/>
    <property type="molecule type" value="Genomic_DNA"/>
</dbReference>
<keyword evidence="4" id="KW-1185">Reference proteome</keyword>
<feature type="compositionally biased region" description="Low complexity" evidence="1">
    <location>
        <begin position="273"/>
        <end position="282"/>
    </location>
</feature>
<organism evidence="3 4">
    <name type="scientific">Ceratitis capitata</name>
    <name type="common">Mediterranean fruit fly</name>
    <name type="synonym">Tephritis capitata</name>
    <dbReference type="NCBI Taxonomy" id="7213"/>
    <lineage>
        <taxon>Eukaryota</taxon>
        <taxon>Metazoa</taxon>
        <taxon>Ecdysozoa</taxon>
        <taxon>Arthropoda</taxon>
        <taxon>Hexapoda</taxon>
        <taxon>Insecta</taxon>
        <taxon>Pterygota</taxon>
        <taxon>Neoptera</taxon>
        <taxon>Endopterygota</taxon>
        <taxon>Diptera</taxon>
        <taxon>Brachycera</taxon>
        <taxon>Muscomorpha</taxon>
        <taxon>Tephritoidea</taxon>
        <taxon>Tephritidae</taxon>
        <taxon>Ceratitis</taxon>
        <taxon>Ceratitis</taxon>
    </lineage>
</organism>
<evidence type="ECO:0000313" key="4">
    <source>
        <dbReference type="Proteomes" id="UP000606786"/>
    </source>
</evidence>
<keyword evidence="2" id="KW-0812">Transmembrane</keyword>
<gene>
    <name evidence="3" type="ORF">CCAP1982_LOCUS12398</name>
</gene>
<keyword evidence="2" id="KW-1133">Transmembrane helix</keyword>
<feature type="region of interest" description="Disordered" evidence="1">
    <location>
        <begin position="362"/>
        <end position="382"/>
    </location>
</feature>
<feature type="region of interest" description="Disordered" evidence="1">
    <location>
        <begin position="261"/>
        <end position="282"/>
    </location>
</feature>
<comment type="caution">
    <text evidence="3">The sequence shown here is derived from an EMBL/GenBank/DDBJ whole genome shotgun (WGS) entry which is preliminary data.</text>
</comment>
<dbReference type="OrthoDB" id="6152532at2759"/>
<evidence type="ECO:0000313" key="3">
    <source>
        <dbReference type="EMBL" id="CAD7003975.1"/>
    </source>
</evidence>
<reference evidence="3" key="1">
    <citation type="submission" date="2020-11" db="EMBL/GenBank/DDBJ databases">
        <authorList>
            <person name="Whitehead M."/>
        </authorList>
    </citation>
    <scope>NUCLEOTIDE SEQUENCE</scope>
    <source>
        <strain evidence="3">EGII</strain>
    </source>
</reference>
<keyword evidence="2" id="KW-0472">Membrane</keyword>
<feature type="compositionally biased region" description="Low complexity" evidence="1">
    <location>
        <begin position="173"/>
        <end position="246"/>
    </location>
</feature>
<dbReference type="Proteomes" id="UP000606786">
    <property type="component" value="Unassembled WGS sequence"/>
</dbReference>
<accession>A0A811V0V4</accession>
<proteinExistence type="predicted"/>
<feature type="compositionally biased region" description="Low complexity" evidence="1">
    <location>
        <begin position="81"/>
        <end position="96"/>
    </location>
</feature>
<dbReference type="InterPro" id="IPR052231">
    <property type="entry name" value="Rho_GEF_signaling-related"/>
</dbReference>
<dbReference type="AlphaFoldDB" id="A0A811V0V4"/>
<sequence>MKNNNKNLNLKAKCQHTDDKHQKCVGRSEEALHLWSHHFCQPTLLTSCKKCGGSDENSHLLTKQTTSVPATPSKAYHSNNSIDASSSATIGSSGTSSKTVFQKPNIISFTCFRLQFVLKRTTLANFKLTTYVLISAQNNFRLSSSSVSRIVITSRCFPRNRGTISTVNANDRTTQQQQQQQQPSVQPQTQQSQQNYQQSQQQQEQPQQPSNSRPSTPKMARAAVASSATTSTTIMPPASGNSTTVSVTSNVTTATTTAAATAVKSPAHASTDNCSSRNCSNANNAGTATPTFTILIAIEKSSQMCVIDLICQSLRLLTRQIAYCEILAVCLEHNLLQQQEQKQKQQQQLVFSNNTAVSSCTNGENNESYIKEPQQQQQQLATQQQRQQNYTLKFISVNEVTTSVAPSQIPYGKLQGLHHHDARKWREFFIALEPFQRQCATAGHRLVAAMSDIRSADLQGLPTRRQLYAQHRALSRALMDSELHNLRKRGALQLARLQELAKETAVTIGAGACAGVGLLVVKIVIIYKMATTM</sequence>
<feature type="compositionally biased region" description="Polar residues" evidence="1">
    <location>
        <begin position="62"/>
        <end position="80"/>
    </location>
</feature>